<evidence type="ECO:0000259" key="1">
    <source>
        <dbReference type="PROSITE" id="PS51723"/>
    </source>
</evidence>
<reference evidence="2 3" key="1">
    <citation type="submission" date="2020-08" db="EMBL/GenBank/DDBJ databases">
        <title>Genomic Encyclopedia of Type Strains, Phase IV (KMG-IV): sequencing the most valuable type-strain genomes for metagenomic binning, comparative biology and taxonomic classification.</title>
        <authorList>
            <person name="Goeker M."/>
        </authorList>
    </citation>
    <scope>NUCLEOTIDE SEQUENCE [LARGE SCALE GENOMIC DNA]</scope>
    <source>
        <strain evidence="2 3">DSM 104969</strain>
    </source>
</reference>
<dbReference type="Gene3D" id="1.10.390.30">
    <property type="entry name" value="Peptidase M60, enhancin-like domain 3"/>
    <property type="match status" value="1"/>
</dbReference>
<dbReference type="Pfam" id="PF13402">
    <property type="entry name" value="Peptidase_M60"/>
    <property type="match status" value="1"/>
</dbReference>
<dbReference type="SMART" id="SM01276">
    <property type="entry name" value="M60-like"/>
    <property type="match status" value="1"/>
</dbReference>
<dbReference type="Gene3D" id="2.60.120.1250">
    <property type="entry name" value="Peptidase M60, enhancin-like domain 1"/>
    <property type="match status" value="1"/>
</dbReference>
<dbReference type="Gene3D" id="2.60.120.260">
    <property type="entry name" value="Galactose-binding domain-like"/>
    <property type="match status" value="1"/>
</dbReference>
<dbReference type="InterPro" id="IPR031161">
    <property type="entry name" value="Peptidase_M60_dom"/>
</dbReference>
<proteinExistence type="predicted"/>
<name>A0A840CJT5_9BACT</name>
<evidence type="ECO:0000313" key="3">
    <source>
        <dbReference type="Proteomes" id="UP000555103"/>
    </source>
</evidence>
<dbReference type="AlphaFoldDB" id="A0A840CJT5"/>
<dbReference type="RefSeq" id="WP_183307221.1">
    <property type="nucleotide sequence ID" value="NZ_JACIEP010000007.1"/>
</dbReference>
<dbReference type="Gene3D" id="3.40.390.80">
    <property type="entry name" value="Peptidase M60, enhancin-like domain 2"/>
    <property type="match status" value="1"/>
</dbReference>
<sequence length="700" mass="81358">MKKTSFISPYRSLSFLLIIFLLSISCSGATKKVATNEEIKVSANNHPFVPDKLLTVKSVKATSEEIGLEASKMTDGDKKTYFNSKFGVINNWPFIITFEFTGNEKLDYLIHNSRQDSGNGWGAIGKLELWAATAQKPELTKIGDYDFKQRPFSASVISFKEPLDNVTKIEMRINSGYMSRVSCGEMEFYTRQKQNVDFENIFTDKTCSQLKKNIKKKDIDKIEILPIKLLATALYNKTYDAEFRVQEYRPYQHPNIKAAINRTNTYSLRDNATGIYVDNTEESLIVFVGDNEAENLSLEICNLRPTIHSASYPLKTGLNVIKPDQTGLIYIYNHTDEDIPLHPKDKSILKAKTAKIHFLTGNVNGYYDRTKHNNTFWQEILKGEKYGIAEDIDIIGNYAHVVWSLGDYRKYNTDIVKQIEYFDNAIYGQMDFMGLVKYNKMFNNRSFIHVNYDIRPGVGAYATDYRTAYNFNGYANVFCTEKFFKERIWVIGHEVGHTNQVRPGMRWAGTVEVTNNLCALYNQEQVLDRAIRIDNEYPQAVQRFVKDKKVWSERENPKDIYDNVFLKLVPMWQLKLYFVDILGQKDFYKDIFEHARTKDYTEFINSKEEFNGLLQLDFMRQTCIIGQRNMLGFFEEWGMLRPTHFSSLDYYGMTEIIITQKQIDELKKEIEAYNFKKPDIGIPLYELTDANHTYYIGKEK</sequence>
<accession>A0A840CJT5</accession>
<comment type="caution">
    <text evidence="2">The sequence shown here is derived from an EMBL/GenBank/DDBJ whole genome shotgun (WGS) entry which is preliminary data.</text>
</comment>
<dbReference type="PROSITE" id="PS51257">
    <property type="entry name" value="PROKAR_LIPOPROTEIN"/>
    <property type="match status" value="1"/>
</dbReference>
<dbReference type="Proteomes" id="UP000555103">
    <property type="component" value="Unassembled WGS sequence"/>
</dbReference>
<keyword evidence="3" id="KW-1185">Reference proteome</keyword>
<feature type="domain" description="Peptidase M60" evidence="1">
    <location>
        <begin position="249"/>
        <end position="579"/>
    </location>
</feature>
<evidence type="ECO:0000313" key="2">
    <source>
        <dbReference type="EMBL" id="MBB4036317.1"/>
    </source>
</evidence>
<dbReference type="InterPro" id="IPR042279">
    <property type="entry name" value="Pep_M60_3"/>
</dbReference>
<dbReference type="PROSITE" id="PS51723">
    <property type="entry name" value="PEPTIDASE_M60"/>
    <property type="match status" value="1"/>
</dbReference>
<protein>
    <recommendedName>
        <fullName evidence="1">Peptidase M60 domain-containing protein</fullName>
    </recommendedName>
</protein>
<gene>
    <name evidence="2" type="ORF">GGR21_002219</name>
</gene>
<dbReference type="EMBL" id="JACIEP010000007">
    <property type="protein sequence ID" value="MBB4036317.1"/>
    <property type="molecule type" value="Genomic_DNA"/>
</dbReference>
<organism evidence="2 3">
    <name type="scientific">Dysgonomonas hofstadii</name>
    <dbReference type="NCBI Taxonomy" id="637886"/>
    <lineage>
        <taxon>Bacteria</taxon>
        <taxon>Pseudomonadati</taxon>
        <taxon>Bacteroidota</taxon>
        <taxon>Bacteroidia</taxon>
        <taxon>Bacteroidales</taxon>
        <taxon>Dysgonomonadaceae</taxon>
        <taxon>Dysgonomonas</taxon>
    </lineage>
</organism>